<protein>
    <submittedName>
        <fullName evidence="2">Uncharacterized protein</fullName>
    </submittedName>
</protein>
<sequence length="23" mass="2649">MKRNTFIQPISHQANVSKLANHN</sequence>
<feature type="region of interest" description="Disordered" evidence="1">
    <location>
        <begin position="1"/>
        <end position="23"/>
    </location>
</feature>
<dbReference type="AlphaFoldDB" id="A0A0E9WM31"/>
<reference evidence="2" key="1">
    <citation type="submission" date="2014-11" db="EMBL/GenBank/DDBJ databases">
        <authorList>
            <person name="Amaro Gonzalez C."/>
        </authorList>
    </citation>
    <scope>NUCLEOTIDE SEQUENCE</scope>
</reference>
<evidence type="ECO:0000313" key="2">
    <source>
        <dbReference type="EMBL" id="JAH91397.1"/>
    </source>
</evidence>
<reference evidence="2" key="2">
    <citation type="journal article" date="2015" name="Fish Shellfish Immunol.">
        <title>Early steps in the European eel (Anguilla anguilla)-Vibrio vulnificus interaction in the gills: Role of the RtxA13 toxin.</title>
        <authorList>
            <person name="Callol A."/>
            <person name="Pajuelo D."/>
            <person name="Ebbesson L."/>
            <person name="Teles M."/>
            <person name="MacKenzie S."/>
            <person name="Amaro C."/>
        </authorList>
    </citation>
    <scope>NUCLEOTIDE SEQUENCE</scope>
</reference>
<proteinExistence type="predicted"/>
<accession>A0A0E9WM31</accession>
<dbReference type="EMBL" id="GBXM01017180">
    <property type="protein sequence ID" value="JAH91397.1"/>
    <property type="molecule type" value="Transcribed_RNA"/>
</dbReference>
<organism evidence="2">
    <name type="scientific">Anguilla anguilla</name>
    <name type="common">European freshwater eel</name>
    <name type="synonym">Muraena anguilla</name>
    <dbReference type="NCBI Taxonomy" id="7936"/>
    <lineage>
        <taxon>Eukaryota</taxon>
        <taxon>Metazoa</taxon>
        <taxon>Chordata</taxon>
        <taxon>Craniata</taxon>
        <taxon>Vertebrata</taxon>
        <taxon>Euteleostomi</taxon>
        <taxon>Actinopterygii</taxon>
        <taxon>Neopterygii</taxon>
        <taxon>Teleostei</taxon>
        <taxon>Anguilliformes</taxon>
        <taxon>Anguillidae</taxon>
        <taxon>Anguilla</taxon>
    </lineage>
</organism>
<evidence type="ECO:0000256" key="1">
    <source>
        <dbReference type="SAM" id="MobiDB-lite"/>
    </source>
</evidence>
<name>A0A0E9WM31_ANGAN</name>